<sequence length="77" mass="9092">MEELERWRVRHTEVQERANWLEQEHSKAQQKVEELAQLRGRLLTEIQEIEGATPLSRGPDHQPTPLEIQASPSRTRR</sequence>
<keyword evidence="1" id="KW-0175">Coiled coil</keyword>
<protein>
    <submittedName>
        <fullName evidence="3">Uncharacterized protein</fullName>
    </submittedName>
</protein>
<dbReference type="EMBL" id="CADCVE010000001">
    <property type="protein sequence ID" value="CAA9431663.1"/>
    <property type="molecule type" value="Genomic_DNA"/>
</dbReference>
<organism evidence="3">
    <name type="scientific">uncultured Rubrobacteraceae bacterium</name>
    <dbReference type="NCBI Taxonomy" id="349277"/>
    <lineage>
        <taxon>Bacteria</taxon>
        <taxon>Bacillati</taxon>
        <taxon>Actinomycetota</taxon>
        <taxon>Rubrobacteria</taxon>
        <taxon>Rubrobacterales</taxon>
        <taxon>Rubrobacteraceae</taxon>
        <taxon>environmental samples</taxon>
    </lineage>
</organism>
<gene>
    <name evidence="3" type="ORF">AVDCRST_MAG28-1497</name>
</gene>
<feature type="coiled-coil region" evidence="1">
    <location>
        <begin position="4"/>
        <end position="41"/>
    </location>
</feature>
<name>A0A6J4Q9R0_9ACTN</name>
<accession>A0A6J4Q9R0</accession>
<proteinExistence type="predicted"/>
<reference evidence="3" key="1">
    <citation type="submission" date="2020-02" db="EMBL/GenBank/DDBJ databases">
        <authorList>
            <person name="Meier V. D."/>
        </authorList>
    </citation>
    <scope>NUCLEOTIDE SEQUENCE</scope>
    <source>
        <strain evidence="3">AVDCRST_MAG28</strain>
    </source>
</reference>
<feature type="region of interest" description="Disordered" evidence="2">
    <location>
        <begin position="50"/>
        <end position="77"/>
    </location>
</feature>
<evidence type="ECO:0000256" key="1">
    <source>
        <dbReference type="SAM" id="Coils"/>
    </source>
</evidence>
<evidence type="ECO:0000256" key="2">
    <source>
        <dbReference type="SAM" id="MobiDB-lite"/>
    </source>
</evidence>
<dbReference type="AlphaFoldDB" id="A0A6J4Q9R0"/>
<evidence type="ECO:0000313" key="3">
    <source>
        <dbReference type="EMBL" id="CAA9431663.1"/>
    </source>
</evidence>